<gene>
    <name evidence="2" type="ORF">NCTC12224_00743</name>
</gene>
<feature type="transmembrane region" description="Helical" evidence="1">
    <location>
        <begin position="7"/>
        <end position="27"/>
    </location>
</feature>
<feature type="transmembrane region" description="Helical" evidence="1">
    <location>
        <begin position="33"/>
        <end position="51"/>
    </location>
</feature>
<sequence length="65" mass="7329">MRNTLRFIGIVVLSALLMFALGSFYHFSVTKNLLLIAWSLMFSLTAFLAVYKHSKEVLSAKECVS</sequence>
<evidence type="ECO:0000313" key="3">
    <source>
        <dbReference type="Proteomes" id="UP000254924"/>
    </source>
</evidence>
<organism evidence="2 3">
    <name type="scientific">Streptococcus hyointestinalis</name>
    <dbReference type="NCBI Taxonomy" id="1337"/>
    <lineage>
        <taxon>Bacteria</taxon>
        <taxon>Bacillati</taxon>
        <taxon>Bacillota</taxon>
        <taxon>Bacilli</taxon>
        <taxon>Lactobacillales</taxon>
        <taxon>Streptococcaceae</taxon>
        <taxon>Streptococcus</taxon>
    </lineage>
</organism>
<proteinExistence type="predicted"/>
<name>A0A380K5F6_9STRE</name>
<accession>A0A380K5F6</accession>
<keyword evidence="1" id="KW-0472">Membrane</keyword>
<dbReference type="EMBL" id="UHFN01000007">
    <property type="protein sequence ID" value="SUN60185.1"/>
    <property type="molecule type" value="Genomic_DNA"/>
</dbReference>
<protein>
    <submittedName>
        <fullName evidence="2">Uncharacterized protein</fullName>
    </submittedName>
</protein>
<evidence type="ECO:0000256" key="1">
    <source>
        <dbReference type="SAM" id="Phobius"/>
    </source>
</evidence>
<keyword evidence="1" id="KW-0812">Transmembrane</keyword>
<keyword evidence="3" id="KW-1185">Reference proteome</keyword>
<evidence type="ECO:0000313" key="2">
    <source>
        <dbReference type="EMBL" id="SUN60185.1"/>
    </source>
</evidence>
<dbReference type="Proteomes" id="UP000254924">
    <property type="component" value="Unassembled WGS sequence"/>
</dbReference>
<dbReference type="AlphaFoldDB" id="A0A380K5F6"/>
<keyword evidence="1" id="KW-1133">Transmembrane helix</keyword>
<reference evidence="2 3" key="1">
    <citation type="submission" date="2018-06" db="EMBL/GenBank/DDBJ databases">
        <authorList>
            <consortium name="Pathogen Informatics"/>
            <person name="Doyle S."/>
        </authorList>
    </citation>
    <scope>NUCLEOTIDE SEQUENCE [LARGE SCALE GENOMIC DNA]</scope>
    <source>
        <strain evidence="2 3">NCTC12224</strain>
    </source>
</reference>